<feature type="non-terminal residue" evidence="2">
    <location>
        <position position="210"/>
    </location>
</feature>
<dbReference type="InParanoid" id="A0A0P8XLS1"/>
<accession>A0A0P8XLS1</accession>
<proteinExistence type="predicted"/>
<reference evidence="2 3" key="1">
    <citation type="journal article" date="2007" name="Nature">
        <title>Evolution of genes and genomes on the Drosophila phylogeny.</title>
        <authorList>
            <consortium name="Drosophila 12 Genomes Consortium"/>
            <person name="Clark A.G."/>
            <person name="Eisen M.B."/>
            <person name="Smith D.R."/>
            <person name="Bergman C.M."/>
            <person name="Oliver B."/>
            <person name="Markow T.A."/>
            <person name="Kaufman T.C."/>
            <person name="Kellis M."/>
            <person name="Gelbart W."/>
            <person name="Iyer V.N."/>
            <person name="Pollard D.A."/>
            <person name="Sackton T.B."/>
            <person name="Larracuente A.M."/>
            <person name="Singh N.D."/>
            <person name="Abad J.P."/>
            <person name="Abt D.N."/>
            <person name="Adryan B."/>
            <person name="Aguade M."/>
            <person name="Akashi H."/>
            <person name="Anderson W.W."/>
            <person name="Aquadro C.F."/>
            <person name="Ardell D.H."/>
            <person name="Arguello R."/>
            <person name="Artieri C.G."/>
            <person name="Barbash D.A."/>
            <person name="Barker D."/>
            <person name="Barsanti P."/>
            <person name="Batterham P."/>
            <person name="Batzoglou S."/>
            <person name="Begun D."/>
            <person name="Bhutkar A."/>
            <person name="Blanco E."/>
            <person name="Bosak S.A."/>
            <person name="Bradley R.K."/>
            <person name="Brand A.D."/>
            <person name="Brent M.R."/>
            <person name="Brooks A.N."/>
            <person name="Brown R.H."/>
            <person name="Butlin R.K."/>
            <person name="Caggese C."/>
            <person name="Calvi B.R."/>
            <person name="Bernardo de Carvalho A."/>
            <person name="Caspi A."/>
            <person name="Castrezana S."/>
            <person name="Celniker S.E."/>
            <person name="Chang J.L."/>
            <person name="Chapple C."/>
            <person name="Chatterji S."/>
            <person name="Chinwalla A."/>
            <person name="Civetta A."/>
            <person name="Clifton S.W."/>
            <person name="Comeron J.M."/>
            <person name="Costello J.C."/>
            <person name="Coyne J.A."/>
            <person name="Daub J."/>
            <person name="David R.G."/>
            <person name="Delcher A.L."/>
            <person name="Delehaunty K."/>
            <person name="Do C.B."/>
            <person name="Ebling H."/>
            <person name="Edwards K."/>
            <person name="Eickbush T."/>
            <person name="Evans J.D."/>
            <person name="Filipski A."/>
            <person name="Findeiss S."/>
            <person name="Freyhult E."/>
            <person name="Fulton L."/>
            <person name="Fulton R."/>
            <person name="Garcia A.C."/>
            <person name="Gardiner A."/>
            <person name="Garfield D.A."/>
            <person name="Garvin B.E."/>
            <person name="Gibson G."/>
            <person name="Gilbert D."/>
            <person name="Gnerre S."/>
            <person name="Godfrey J."/>
            <person name="Good R."/>
            <person name="Gotea V."/>
            <person name="Gravely B."/>
            <person name="Greenberg A.J."/>
            <person name="Griffiths-Jones S."/>
            <person name="Gross S."/>
            <person name="Guigo R."/>
            <person name="Gustafson E.A."/>
            <person name="Haerty W."/>
            <person name="Hahn M.W."/>
            <person name="Halligan D.L."/>
            <person name="Halpern A.L."/>
            <person name="Halter G.M."/>
            <person name="Han M.V."/>
            <person name="Heger A."/>
            <person name="Hillier L."/>
            <person name="Hinrichs A.S."/>
            <person name="Holmes I."/>
            <person name="Hoskins R.A."/>
            <person name="Hubisz M.J."/>
            <person name="Hultmark D."/>
            <person name="Huntley M.A."/>
            <person name="Jaffe D.B."/>
            <person name="Jagadeeshan S."/>
            <person name="Jeck W.R."/>
            <person name="Johnson J."/>
            <person name="Jones C.D."/>
            <person name="Jordan W.C."/>
            <person name="Karpen G.H."/>
            <person name="Kataoka E."/>
            <person name="Keightley P.D."/>
            <person name="Kheradpour P."/>
            <person name="Kirkness E.F."/>
            <person name="Koerich L.B."/>
            <person name="Kristiansen K."/>
            <person name="Kudrna D."/>
            <person name="Kulathinal R.J."/>
            <person name="Kumar S."/>
            <person name="Kwok R."/>
            <person name="Lander E."/>
            <person name="Langley C.H."/>
            <person name="Lapoint R."/>
            <person name="Lazzaro B.P."/>
            <person name="Lee S.J."/>
            <person name="Levesque L."/>
            <person name="Li R."/>
            <person name="Lin C.F."/>
            <person name="Lin M.F."/>
            <person name="Lindblad-Toh K."/>
            <person name="Llopart A."/>
            <person name="Long M."/>
            <person name="Low L."/>
            <person name="Lozovsky E."/>
            <person name="Lu J."/>
            <person name="Luo M."/>
            <person name="Machado C.A."/>
            <person name="Makalowski W."/>
            <person name="Marzo M."/>
            <person name="Matsuda M."/>
            <person name="Matzkin L."/>
            <person name="McAllister B."/>
            <person name="McBride C.S."/>
            <person name="McKernan B."/>
            <person name="McKernan K."/>
            <person name="Mendez-Lago M."/>
            <person name="Minx P."/>
            <person name="Mollenhauer M.U."/>
            <person name="Montooth K."/>
            <person name="Mount S.M."/>
            <person name="Mu X."/>
            <person name="Myers E."/>
            <person name="Negre B."/>
            <person name="Newfeld S."/>
            <person name="Nielsen R."/>
            <person name="Noor M.A."/>
            <person name="O'Grady P."/>
            <person name="Pachter L."/>
            <person name="Papaceit M."/>
            <person name="Parisi M.J."/>
            <person name="Parisi M."/>
            <person name="Parts L."/>
            <person name="Pedersen J.S."/>
            <person name="Pesole G."/>
            <person name="Phillippy A.M."/>
            <person name="Ponting C.P."/>
            <person name="Pop M."/>
            <person name="Porcelli D."/>
            <person name="Powell J.R."/>
            <person name="Prohaska S."/>
            <person name="Pruitt K."/>
            <person name="Puig M."/>
            <person name="Quesneville H."/>
            <person name="Ram K.R."/>
            <person name="Rand D."/>
            <person name="Rasmussen M.D."/>
            <person name="Reed L.K."/>
            <person name="Reenan R."/>
            <person name="Reily A."/>
            <person name="Remington K.A."/>
            <person name="Rieger T.T."/>
            <person name="Ritchie M.G."/>
            <person name="Robin C."/>
            <person name="Rogers Y.H."/>
            <person name="Rohde C."/>
            <person name="Rozas J."/>
            <person name="Rubenfield M.J."/>
            <person name="Ruiz A."/>
            <person name="Russo S."/>
            <person name="Salzberg S.L."/>
            <person name="Sanchez-Gracia A."/>
            <person name="Saranga D.J."/>
            <person name="Sato H."/>
            <person name="Schaeffer S.W."/>
            <person name="Schatz M.C."/>
            <person name="Schlenke T."/>
            <person name="Schwartz R."/>
            <person name="Segarra C."/>
            <person name="Singh R.S."/>
            <person name="Sirot L."/>
            <person name="Sirota M."/>
            <person name="Sisneros N.B."/>
            <person name="Smith C.D."/>
            <person name="Smith T.F."/>
            <person name="Spieth J."/>
            <person name="Stage D.E."/>
            <person name="Stark A."/>
            <person name="Stephan W."/>
            <person name="Strausberg R.L."/>
            <person name="Strempel S."/>
            <person name="Sturgill D."/>
            <person name="Sutton G."/>
            <person name="Sutton G.G."/>
            <person name="Tao W."/>
            <person name="Teichmann S."/>
            <person name="Tobari Y.N."/>
            <person name="Tomimura Y."/>
            <person name="Tsolas J.M."/>
            <person name="Valente V.L."/>
            <person name="Venter E."/>
            <person name="Venter J.C."/>
            <person name="Vicario S."/>
            <person name="Vieira F.G."/>
            <person name="Vilella A.J."/>
            <person name="Villasante A."/>
            <person name="Walenz B."/>
            <person name="Wang J."/>
            <person name="Wasserman M."/>
            <person name="Watts T."/>
            <person name="Wilson D."/>
            <person name="Wilson R.K."/>
            <person name="Wing R.A."/>
            <person name="Wolfner M.F."/>
            <person name="Wong A."/>
            <person name="Wong G.K."/>
            <person name="Wu C.I."/>
            <person name="Wu G."/>
            <person name="Yamamoto D."/>
            <person name="Yang H.P."/>
            <person name="Yang S.P."/>
            <person name="Yorke J.A."/>
            <person name="Yoshida K."/>
            <person name="Zdobnov E."/>
            <person name="Zhang P."/>
            <person name="Zhang Y."/>
            <person name="Zimin A.V."/>
            <person name="Baldwin J."/>
            <person name="Abdouelleil A."/>
            <person name="Abdulkadir J."/>
            <person name="Abebe A."/>
            <person name="Abera B."/>
            <person name="Abreu J."/>
            <person name="Acer S.C."/>
            <person name="Aftuck L."/>
            <person name="Alexander A."/>
            <person name="An P."/>
            <person name="Anderson E."/>
            <person name="Anderson S."/>
            <person name="Arachi H."/>
            <person name="Azer M."/>
            <person name="Bachantsang P."/>
            <person name="Barry A."/>
            <person name="Bayul T."/>
            <person name="Berlin A."/>
            <person name="Bessette D."/>
            <person name="Bloom T."/>
            <person name="Blye J."/>
            <person name="Boguslavskiy L."/>
            <person name="Bonnet C."/>
            <person name="Boukhgalter B."/>
            <person name="Bourzgui I."/>
            <person name="Brown A."/>
            <person name="Cahill P."/>
            <person name="Channer S."/>
            <person name="Cheshatsang Y."/>
            <person name="Chuda L."/>
            <person name="Citroen M."/>
            <person name="Collymore A."/>
            <person name="Cooke P."/>
            <person name="Costello M."/>
            <person name="D'Aco K."/>
            <person name="Daza R."/>
            <person name="De Haan G."/>
            <person name="DeGray S."/>
            <person name="DeMaso C."/>
            <person name="Dhargay N."/>
            <person name="Dooley K."/>
            <person name="Dooley E."/>
            <person name="Doricent M."/>
            <person name="Dorje P."/>
            <person name="Dorjee K."/>
            <person name="Dupes A."/>
            <person name="Elong R."/>
            <person name="Falk J."/>
            <person name="Farina A."/>
            <person name="Faro S."/>
            <person name="Ferguson D."/>
            <person name="Fisher S."/>
            <person name="Foley C.D."/>
            <person name="Franke A."/>
            <person name="Friedrich D."/>
            <person name="Gadbois L."/>
            <person name="Gearin G."/>
            <person name="Gearin C.R."/>
            <person name="Giannoukos G."/>
            <person name="Goode T."/>
            <person name="Graham J."/>
            <person name="Grandbois E."/>
            <person name="Grewal S."/>
            <person name="Gyaltsen K."/>
            <person name="Hafez N."/>
            <person name="Hagos B."/>
            <person name="Hall J."/>
            <person name="Henson C."/>
            <person name="Hollinger A."/>
            <person name="Honan T."/>
            <person name="Huard M.D."/>
            <person name="Hughes L."/>
            <person name="Hurhula B."/>
            <person name="Husby M.E."/>
            <person name="Kamat A."/>
            <person name="Kanga B."/>
            <person name="Kashin S."/>
            <person name="Khazanovich D."/>
            <person name="Kisner P."/>
            <person name="Lance K."/>
            <person name="Lara M."/>
            <person name="Lee W."/>
            <person name="Lennon N."/>
            <person name="Letendre F."/>
            <person name="LeVine R."/>
            <person name="Lipovsky A."/>
            <person name="Liu X."/>
            <person name="Liu J."/>
            <person name="Liu S."/>
            <person name="Lokyitsang T."/>
            <person name="Lokyitsang Y."/>
            <person name="Lubonja R."/>
            <person name="Lui A."/>
            <person name="MacDonald P."/>
            <person name="Magnisalis V."/>
            <person name="Maru K."/>
            <person name="Matthews C."/>
            <person name="McCusker W."/>
            <person name="McDonough S."/>
            <person name="Mehta T."/>
            <person name="Meldrim J."/>
            <person name="Meneus L."/>
            <person name="Mihai O."/>
            <person name="Mihalev A."/>
            <person name="Mihova T."/>
            <person name="Mittelman R."/>
            <person name="Mlenga V."/>
            <person name="Montmayeur A."/>
            <person name="Mulrain L."/>
            <person name="Navidi A."/>
            <person name="Naylor J."/>
            <person name="Negash T."/>
            <person name="Nguyen T."/>
            <person name="Nguyen N."/>
            <person name="Nicol R."/>
            <person name="Norbu C."/>
            <person name="Norbu N."/>
            <person name="Novod N."/>
            <person name="O'Neill B."/>
            <person name="Osman S."/>
            <person name="Markiewicz E."/>
            <person name="Oyono O.L."/>
            <person name="Patti C."/>
            <person name="Phunkhang P."/>
            <person name="Pierre F."/>
            <person name="Priest M."/>
            <person name="Raghuraman S."/>
            <person name="Rege F."/>
            <person name="Reyes R."/>
            <person name="Rise C."/>
            <person name="Rogov P."/>
            <person name="Ross K."/>
            <person name="Ryan E."/>
            <person name="Settipalli S."/>
            <person name="Shea T."/>
            <person name="Sherpa N."/>
            <person name="Shi L."/>
            <person name="Shih D."/>
            <person name="Sparrow T."/>
            <person name="Spaulding J."/>
            <person name="Stalker J."/>
            <person name="Stange-Thomann N."/>
            <person name="Stavropoulos S."/>
            <person name="Stone C."/>
            <person name="Strader C."/>
            <person name="Tesfaye S."/>
            <person name="Thomson T."/>
            <person name="Thoulutsang Y."/>
            <person name="Thoulutsang D."/>
            <person name="Topham K."/>
            <person name="Topping I."/>
            <person name="Tsamla T."/>
            <person name="Vassiliev H."/>
            <person name="Vo A."/>
            <person name="Wangchuk T."/>
            <person name="Wangdi T."/>
            <person name="Weiand M."/>
            <person name="Wilkinson J."/>
            <person name="Wilson A."/>
            <person name="Yadav S."/>
            <person name="Young G."/>
            <person name="Yu Q."/>
            <person name="Zembek L."/>
            <person name="Zhong D."/>
            <person name="Zimmer A."/>
            <person name="Zwirko Z."/>
            <person name="Jaffe D.B."/>
            <person name="Alvarez P."/>
            <person name="Brockman W."/>
            <person name="Butler J."/>
            <person name="Chin C."/>
            <person name="Gnerre S."/>
            <person name="Grabherr M."/>
            <person name="Kleber M."/>
            <person name="Mauceli E."/>
            <person name="MacCallum I."/>
        </authorList>
    </citation>
    <scope>NUCLEOTIDE SEQUENCE [LARGE SCALE GENOMIC DNA]</scope>
    <source>
        <strain evidence="3">Tucson 14024-0371.13</strain>
    </source>
</reference>
<protein>
    <submittedName>
        <fullName evidence="2">Uncharacterized protein</fullName>
    </submittedName>
</protein>
<dbReference type="Proteomes" id="UP000007801">
    <property type="component" value="Unassembled WGS sequence"/>
</dbReference>
<evidence type="ECO:0000256" key="1">
    <source>
        <dbReference type="SAM" id="MobiDB-lite"/>
    </source>
</evidence>
<evidence type="ECO:0000313" key="3">
    <source>
        <dbReference type="Proteomes" id="UP000007801"/>
    </source>
</evidence>
<evidence type="ECO:0000313" key="2">
    <source>
        <dbReference type="EMBL" id="KPU75616.1"/>
    </source>
</evidence>
<name>A0A0P8XLS1_DROAN</name>
<gene>
    <name evidence="2" type="primary">Dana\GF26983</name>
    <name evidence="2" type="ORF">GF26983</name>
</gene>
<sequence length="210" mass="23423">MRRTGAAKRCGGTDAEKETPKRARNPSSSSVPQRATPAKKTRATSSCKTHEKQEGLSGTLISQIDEGQPGLTSVAICSRCGQQDVPKADKQAQTLPIRRKKISVLTEPWRRLSQDSTKTHLQDEQRAPAQALRTSARLGPFQRTPLQKQVRDGKWELRDLHPLVKEGDIYEAMVKKFSLAGDSVLIRACEEAQGPLKLPSSDFQERKRRR</sequence>
<organism evidence="2 3">
    <name type="scientific">Drosophila ananassae</name>
    <name type="common">Fruit fly</name>
    <dbReference type="NCBI Taxonomy" id="7217"/>
    <lineage>
        <taxon>Eukaryota</taxon>
        <taxon>Metazoa</taxon>
        <taxon>Ecdysozoa</taxon>
        <taxon>Arthropoda</taxon>
        <taxon>Hexapoda</taxon>
        <taxon>Insecta</taxon>
        <taxon>Pterygota</taxon>
        <taxon>Neoptera</taxon>
        <taxon>Endopterygota</taxon>
        <taxon>Diptera</taxon>
        <taxon>Brachycera</taxon>
        <taxon>Muscomorpha</taxon>
        <taxon>Ephydroidea</taxon>
        <taxon>Drosophilidae</taxon>
        <taxon>Drosophila</taxon>
        <taxon>Sophophora</taxon>
    </lineage>
</organism>
<dbReference type="EMBL" id="CH902638">
    <property type="protein sequence ID" value="KPU75616.1"/>
    <property type="molecule type" value="Genomic_DNA"/>
</dbReference>
<feature type="region of interest" description="Disordered" evidence="1">
    <location>
        <begin position="1"/>
        <end position="61"/>
    </location>
</feature>
<keyword evidence="3" id="KW-1185">Reference proteome</keyword>
<dbReference type="AlphaFoldDB" id="A0A0P8XLS1"/>